<organism evidence="5 6">
    <name type="scientific">Phytophthora nicotianae P1976</name>
    <dbReference type="NCBI Taxonomy" id="1317066"/>
    <lineage>
        <taxon>Eukaryota</taxon>
        <taxon>Sar</taxon>
        <taxon>Stramenopiles</taxon>
        <taxon>Oomycota</taxon>
        <taxon>Peronosporomycetes</taxon>
        <taxon>Peronosporales</taxon>
        <taxon>Peronosporaceae</taxon>
        <taxon>Phytophthora</taxon>
    </lineage>
</organism>
<dbReference type="GO" id="GO:0008270">
    <property type="term" value="F:zinc ion binding"/>
    <property type="evidence" value="ECO:0007669"/>
    <property type="project" value="UniProtKB-KW"/>
</dbReference>
<keyword evidence="3" id="KW-0862">Zinc</keyword>
<dbReference type="Pfam" id="PF04500">
    <property type="entry name" value="FLYWCH"/>
    <property type="match status" value="1"/>
</dbReference>
<evidence type="ECO:0000313" key="5">
    <source>
        <dbReference type="EMBL" id="ETO67720.1"/>
    </source>
</evidence>
<dbReference type="AlphaFoldDB" id="A0A080ZM59"/>
<evidence type="ECO:0000259" key="4">
    <source>
        <dbReference type="Pfam" id="PF04500"/>
    </source>
</evidence>
<keyword evidence="2" id="KW-0863">Zinc-finger</keyword>
<gene>
    <name evidence="5" type="ORF">F444_15379</name>
</gene>
<keyword evidence="1" id="KW-0479">Metal-binding</keyword>
<name>A0A080ZM59_PHYNI</name>
<evidence type="ECO:0000313" key="6">
    <source>
        <dbReference type="Proteomes" id="UP000028582"/>
    </source>
</evidence>
<dbReference type="Gene3D" id="2.20.25.240">
    <property type="match status" value="1"/>
</dbReference>
<feature type="domain" description="FLYWCH-type" evidence="4">
    <location>
        <begin position="3"/>
        <end position="48"/>
    </location>
</feature>
<comment type="caution">
    <text evidence="5">The sequence shown here is derived from an EMBL/GenBank/DDBJ whole genome shotgun (WGS) entry which is preliminary data.</text>
</comment>
<evidence type="ECO:0000256" key="3">
    <source>
        <dbReference type="ARBA" id="ARBA00022833"/>
    </source>
</evidence>
<evidence type="ECO:0000256" key="1">
    <source>
        <dbReference type="ARBA" id="ARBA00022723"/>
    </source>
</evidence>
<dbReference type="EMBL" id="ANJA01002855">
    <property type="protein sequence ID" value="ETO67720.1"/>
    <property type="molecule type" value="Genomic_DNA"/>
</dbReference>
<dbReference type="InterPro" id="IPR007588">
    <property type="entry name" value="Znf_FLYWCH"/>
</dbReference>
<proteinExistence type="predicted"/>
<accession>A0A080ZM59</accession>
<protein>
    <recommendedName>
        <fullName evidence="4">FLYWCH-type domain-containing protein</fullName>
    </recommendedName>
</protein>
<reference evidence="5 6" key="1">
    <citation type="submission" date="2013-11" db="EMBL/GenBank/DDBJ databases">
        <title>The Genome Sequence of Phytophthora parasitica P1976.</title>
        <authorList>
            <consortium name="The Broad Institute Genomics Platform"/>
            <person name="Russ C."/>
            <person name="Tyler B."/>
            <person name="Panabieres F."/>
            <person name="Shan W."/>
            <person name="Tripathy S."/>
            <person name="Grunwald N."/>
            <person name="Machado M."/>
            <person name="Johnson C.S."/>
            <person name="Walker B."/>
            <person name="Young S."/>
            <person name="Zeng Q."/>
            <person name="Gargeya S."/>
            <person name="Fitzgerald M."/>
            <person name="Haas B."/>
            <person name="Abouelleil A."/>
            <person name="Allen A.W."/>
            <person name="Alvarado L."/>
            <person name="Arachchi H.M."/>
            <person name="Berlin A.M."/>
            <person name="Chapman S.B."/>
            <person name="Gainer-Dewar J."/>
            <person name="Goldberg J."/>
            <person name="Griggs A."/>
            <person name="Gujja S."/>
            <person name="Hansen M."/>
            <person name="Howarth C."/>
            <person name="Imamovic A."/>
            <person name="Ireland A."/>
            <person name="Larimer J."/>
            <person name="McCowan C."/>
            <person name="Murphy C."/>
            <person name="Pearson M."/>
            <person name="Poon T.W."/>
            <person name="Priest M."/>
            <person name="Roberts A."/>
            <person name="Saif S."/>
            <person name="Shea T."/>
            <person name="Sisk P."/>
            <person name="Sykes S."/>
            <person name="Wortman J."/>
            <person name="Nusbaum C."/>
            <person name="Birren B."/>
        </authorList>
    </citation>
    <scope>NUCLEOTIDE SEQUENCE [LARGE SCALE GENOMIC DNA]</scope>
    <source>
        <strain evidence="5 6">P1976</strain>
    </source>
</reference>
<evidence type="ECO:0000256" key="2">
    <source>
        <dbReference type="ARBA" id="ARBA00022771"/>
    </source>
</evidence>
<dbReference type="Proteomes" id="UP000028582">
    <property type="component" value="Unassembled WGS sequence"/>
</dbReference>
<sequence length="134" mass="15530">MQHDDHYYYYKDSYKTTKYYACRQSQTTKCKARLTCHDDGTVHIKGDHVCVTGDDVIARDVQEEMRQLLELQSLGRDDPHKTVNGLAFGSSPSKKRLALSGDAEMRQPVVMPFERSRRSKSDAYLMMTRENFSR</sequence>